<accession>B6W6N7</accession>
<evidence type="ECO:0000313" key="1">
    <source>
        <dbReference type="EMBL" id="EEB36980.1"/>
    </source>
</evidence>
<sequence length="212" mass="25040">MENNMKVFLINSTNHNEAKFIKELSDKLSKDKSLLLLSFQRKKDENIEDLFDMGGMITYDICDYFLGIVGLDKIIKKYKENLDFAISPLVQGKYDIKKEDIDELLNEISDYDYLIIYGLYSKLLDEKKEIQILNEDELDKNINSNYFYIETDDKYFDIREKRDLILGKSSKYIGLKTKNNSFDKIISNLLEDKKEEIDKIGFFEKLKKKLAQ</sequence>
<protein>
    <submittedName>
        <fullName evidence="1">Uncharacterized protein</fullName>
    </submittedName>
</protein>
<evidence type="ECO:0000313" key="2">
    <source>
        <dbReference type="Proteomes" id="UP000005451"/>
    </source>
</evidence>
<dbReference type="EMBL" id="ABXA01000003">
    <property type="protein sequence ID" value="EEB36980.1"/>
    <property type="molecule type" value="Genomic_DNA"/>
</dbReference>
<dbReference type="STRING" id="561177.ANHYDRO_00220"/>
<proteinExistence type="predicted"/>
<dbReference type="Proteomes" id="UP000005451">
    <property type="component" value="Unassembled WGS sequence"/>
</dbReference>
<gene>
    <name evidence="1" type="ORF">ANHYDRO_00220</name>
</gene>
<dbReference type="eggNOG" id="COG2894">
    <property type="taxonomic scope" value="Bacteria"/>
</dbReference>
<organism evidence="1 2">
    <name type="scientific">Anaerococcus hydrogenalis DSM 7454</name>
    <dbReference type="NCBI Taxonomy" id="561177"/>
    <lineage>
        <taxon>Bacteria</taxon>
        <taxon>Bacillati</taxon>
        <taxon>Bacillota</taxon>
        <taxon>Tissierellia</taxon>
        <taxon>Tissierellales</taxon>
        <taxon>Peptoniphilaceae</taxon>
        <taxon>Anaerococcus</taxon>
    </lineage>
</organism>
<reference evidence="1 2" key="1">
    <citation type="submission" date="2008-09" db="EMBL/GenBank/DDBJ databases">
        <authorList>
            <person name="Fulton L."/>
            <person name="Clifton S."/>
            <person name="Fulton B."/>
            <person name="Xu J."/>
            <person name="Minx P."/>
            <person name="Pepin K.H."/>
            <person name="Johnson M."/>
            <person name="Thiruvilangam P."/>
            <person name="Bhonagiri V."/>
            <person name="Nash W.E."/>
            <person name="Mardis E.R."/>
            <person name="Wilson R.K."/>
        </authorList>
    </citation>
    <scope>NUCLEOTIDE SEQUENCE [LARGE SCALE GENOMIC DNA]</scope>
    <source>
        <strain evidence="1 2">DSM 7454</strain>
    </source>
</reference>
<name>B6W6N7_9FIRM</name>
<dbReference type="AlphaFoldDB" id="B6W6N7"/>
<reference evidence="1 2" key="2">
    <citation type="submission" date="2008-10" db="EMBL/GenBank/DDBJ databases">
        <title>Draft genome sequence of Anaerococcus hydrogenalis (DSM 7454).</title>
        <authorList>
            <person name="Sudarsanam P."/>
            <person name="Ley R."/>
            <person name="Guruge J."/>
            <person name="Turnbaugh P.J."/>
            <person name="Mahowald M."/>
            <person name="Liep D."/>
            <person name="Gordon J."/>
        </authorList>
    </citation>
    <scope>NUCLEOTIDE SEQUENCE [LARGE SCALE GENOMIC DNA]</scope>
    <source>
        <strain evidence="1 2">DSM 7454</strain>
    </source>
</reference>
<comment type="caution">
    <text evidence="1">The sequence shown here is derived from an EMBL/GenBank/DDBJ whole genome shotgun (WGS) entry which is preliminary data.</text>
</comment>